<dbReference type="AlphaFoldDB" id="A0A1G6S1U4"/>
<dbReference type="EMBL" id="LT629688">
    <property type="protein sequence ID" value="SDD10165.1"/>
    <property type="molecule type" value="Genomic_DNA"/>
</dbReference>
<keyword evidence="4" id="KW-1185">Reference proteome</keyword>
<keyword evidence="2" id="KW-0812">Transmembrane</keyword>
<feature type="region of interest" description="Disordered" evidence="1">
    <location>
        <begin position="104"/>
        <end position="126"/>
    </location>
</feature>
<evidence type="ECO:0008006" key="5">
    <source>
        <dbReference type="Google" id="ProtNLM"/>
    </source>
</evidence>
<evidence type="ECO:0000256" key="2">
    <source>
        <dbReference type="SAM" id="Phobius"/>
    </source>
</evidence>
<name>A0A1G6S1U4_9ACTN</name>
<feature type="transmembrane region" description="Helical" evidence="2">
    <location>
        <begin position="23"/>
        <end position="44"/>
    </location>
</feature>
<accession>A0A1G6S1U4</accession>
<keyword evidence="2" id="KW-0472">Membrane</keyword>
<protein>
    <recommendedName>
        <fullName evidence="5">TadE-like protein</fullName>
    </recommendedName>
</protein>
<keyword evidence="2" id="KW-1133">Transmembrane helix</keyword>
<dbReference type="Proteomes" id="UP000198546">
    <property type="component" value="Chromosome i"/>
</dbReference>
<proteinExistence type="predicted"/>
<dbReference type="RefSeq" id="WP_157676901.1">
    <property type="nucleotide sequence ID" value="NZ_LT629688.1"/>
</dbReference>
<reference evidence="3 4" key="1">
    <citation type="submission" date="2016-10" db="EMBL/GenBank/DDBJ databases">
        <authorList>
            <person name="de Groot N.N."/>
        </authorList>
    </citation>
    <scope>NUCLEOTIDE SEQUENCE [LARGE SCALE GENOMIC DNA]</scope>
    <source>
        <strain evidence="3 4">MON 2.2</strain>
    </source>
</reference>
<sequence>MAGTGWTPPRCERGDRGMVTAELALGTVAALVLMVLLGGCLGLVGVQLANGAIAAEVAEQVARGDEEAAERAQRRGGDDVEVEVQRSAGGVVVRASREVAPVGPLGPRLTITGSARASWQPGEDGS</sequence>
<dbReference type="STRING" id="675864.SAMN04489747_0174"/>
<evidence type="ECO:0000313" key="3">
    <source>
        <dbReference type="EMBL" id="SDD10165.1"/>
    </source>
</evidence>
<organism evidence="3 4">
    <name type="scientific">Auraticoccus monumenti</name>
    <dbReference type="NCBI Taxonomy" id="675864"/>
    <lineage>
        <taxon>Bacteria</taxon>
        <taxon>Bacillati</taxon>
        <taxon>Actinomycetota</taxon>
        <taxon>Actinomycetes</taxon>
        <taxon>Propionibacteriales</taxon>
        <taxon>Propionibacteriaceae</taxon>
        <taxon>Auraticoccus</taxon>
    </lineage>
</organism>
<evidence type="ECO:0000313" key="4">
    <source>
        <dbReference type="Proteomes" id="UP000198546"/>
    </source>
</evidence>
<gene>
    <name evidence="3" type="ORF">SAMN04489747_0174</name>
</gene>
<evidence type="ECO:0000256" key="1">
    <source>
        <dbReference type="SAM" id="MobiDB-lite"/>
    </source>
</evidence>